<reference evidence="5" key="1">
    <citation type="submission" date="2020-09" db="EMBL/GenBank/DDBJ databases">
        <authorList>
            <person name="Kim M.K."/>
        </authorList>
    </citation>
    <scope>NUCLEOTIDE SEQUENCE</scope>
    <source>
        <strain evidence="5">BT704</strain>
    </source>
</reference>
<keyword evidence="3 4" id="KW-0546">Nucleotide metabolism</keyword>
<dbReference type="HAMAP" id="MF_00528">
    <property type="entry name" value="Maf"/>
    <property type="match status" value="1"/>
</dbReference>
<comment type="catalytic activity">
    <reaction evidence="4">
        <text>dTTP + H2O = dTMP + diphosphate + H(+)</text>
        <dbReference type="Rhea" id="RHEA:28534"/>
        <dbReference type="ChEBI" id="CHEBI:15377"/>
        <dbReference type="ChEBI" id="CHEBI:15378"/>
        <dbReference type="ChEBI" id="CHEBI:33019"/>
        <dbReference type="ChEBI" id="CHEBI:37568"/>
        <dbReference type="ChEBI" id="CHEBI:63528"/>
        <dbReference type="EC" id="3.6.1.9"/>
    </reaction>
</comment>
<keyword evidence="4" id="KW-0963">Cytoplasm</keyword>
<proteinExistence type="inferred from homology"/>
<feature type="site" description="Important for substrate specificity" evidence="4">
    <location>
        <position position="16"/>
    </location>
</feature>
<dbReference type="InterPro" id="IPR003697">
    <property type="entry name" value="Maf-like"/>
</dbReference>
<comment type="catalytic activity">
    <reaction evidence="4">
        <text>UTP + H2O = UMP + diphosphate + H(+)</text>
        <dbReference type="Rhea" id="RHEA:29395"/>
        <dbReference type="ChEBI" id="CHEBI:15377"/>
        <dbReference type="ChEBI" id="CHEBI:15378"/>
        <dbReference type="ChEBI" id="CHEBI:33019"/>
        <dbReference type="ChEBI" id="CHEBI:46398"/>
        <dbReference type="ChEBI" id="CHEBI:57865"/>
        <dbReference type="EC" id="3.6.1.9"/>
    </reaction>
</comment>
<dbReference type="EMBL" id="JACXAA010000001">
    <property type="protein sequence ID" value="MBD2751650.1"/>
    <property type="molecule type" value="Genomic_DNA"/>
</dbReference>
<dbReference type="GO" id="GO:0005737">
    <property type="term" value="C:cytoplasm"/>
    <property type="evidence" value="ECO:0007669"/>
    <property type="project" value="UniProtKB-SubCell"/>
</dbReference>
<comment type="caution">
    <text evidence="5">The sequence shown here is derived from an EMBL/GenBank/DDBJ whole genome shotgun (WGS) entry which is preliminary data.</text>
</comment>
<dbReference type="Proteomes" id="UP000653797">
    <property type="component" value="Unassembled WGS sequence"/>
</dbReference>
<organism evidence="5 6">
    <name type="scientific">Spirosoma validum</name>
    <dbReference type="NCBI Taxonomy" id="2771355"/>
    <lineage>
        <taxon>Bacteria</taxon>
        <taxon>Pseudomonadati</taxon>
        <taxon>Bacteroidota</taxon>
        <taxon>Cytophagia</taxon>
        <taxon>Cytophagales</taxon>
        <taxon>Cytophagaceae</taxon>
        <taxon>Spirosoma</taxon>
    </lineage>
</organism>
<keyword evidence="6" id="KW-1185">Reference proteome</keyword>
<feature type="site" description="Important for substrate specificity" evidence="4">
    <location>
        <position position="161"/>
    </location>
</feature>
<feature type="site" description="Important for substrate specificity" evidence="4">
    <location>
        <position position="74"/>
    </location>
</feature>
<gene>
    <name evidence="5" type="primary">maf</name>
    <name evidence="5" type="ORF">IC230_02005</name>
</gene>
<evidence type="ECO:0000313" key="6">
    <source>
        <dbReference type="Proteomes" id="UP000653797"/>
    </source>
</evidence>
<dbReference type="NCBIfam" id="TIGR00172">
    <property type="entry name" value="maf"/>
    <property type="match status" value="1"/>
</dbReference>
<name>A0A927AXN1_9BACT</name>
<dbReference type="Gene3D" id="3.90.950.10">
    <property type="match status" value="1"/>
</dbReference>
<comment type="subcellular location">
    <subcellularLocation>
        <location evidence="4">Cytoplasm</location>
    </subcellularLocation>
</comment>
<comment type="caution">
    <text evidence="4">Lacks conserved residue(s) required for the propagation of feature annotation.</text>
</comment>
<evidence type="ECO:0000256" key="1">
    <source>
        <dbReference type="ARBA" id="ARBA00001968"/>
    </source>
</evidence>
<comment type="similarity">
    <text evidence="4">Belongs to the Maf family. YhdE subfamily.</text>
</comment>
<comment type="function">
    <text evidence="4">Nucleoside triphosphate pyrophosphatase that hydrolyzes dTTP and UTP. May have a dual role in cell division arrest and in preventing the incorporation of modified nucleotides into cellular nucleic acids.</text>
</comment>
<dbReference type="PANTHER" id="PTHR43213">
    <property type="entry name" value="BIFUNCTIONAL DTTP/UTP PYROPHOSPHATASE/METHYLTRANSFERASE PROTEIN-RELATED"/>
    <property type="match status" value="1"/>
</dbReference>
<dbReference type="InterPro" id="IPR029001">
    <property type="entry name" value="ITPase-like_fam"/>
</dbReference>
<comment type="cofactor">
    <cofactor evidence="1 4">
        <name>a divalent metal cation</name>
        <dbReference type="ChEBI" id="CHEBI:60240"/>
    </cofactor>
</comment>
<dbReference type="GO" id="GO:0009117">
    <property type="term" value="P:nucleotide metabolic process"/>
    <property type="evidence" value="ECO:0007669"/>
    <property type="project" value="UniProtKB-KW"/>
</dbReference>
<dbReference type="GO" id="GO:0047429">
    <property type="term" value="F:nucleoside triphosphate diphosphatase activity"/>
    <property type="evidence" value="ECO:0007669"/>
    <property type="project" value="UniProtKB-EC"/>
</dbReference>
<dbReference type="Pfam" id="PF02545">
    <property type="entry name" value="Maf"/>
    <property type="match status" value="1"/>
</dbReference>
<keyword evidence="2 4" id="KW-0378">Hydrolase</keyword>
<dbReference type="SUPFAM" id="SSF52972">
    <property type="entry name" value="ITPase-like"/>
    <property type="match status" value="1"/>
</dbReference>
<evidence type="ECO:0000256" key="3">
    <source>
        <dbReference type="ARBA" id="ARBA00023080"/>
    </source>
</evidence>
<evidence type="ECO:0000256" key="2">
    <source>
        <dbReference type="ARBA" id="ARBA00022801"/>
    </source>
</evidence>
<accession>A0A927AXN1</accession>
<dbReference type="AlphaFoldDB" id="A0A927AXN1"/>
<feature type="active site" description="Proton acceptor" evidence="4">
    <location>
        <position position="73"/>
    </location>
</feature>
<dbReference type="CDD" id="cd00555">
    <property type="entry name" value="Maf"/>
    <property type="match status" value="1"/>
</dbReference>
<dbReference type="PIRSF" id="PIRSF006305">
    <property type="entry name" value="Maf"/>
    <property type="match status" value="1"/>
</dbReference>
<dbReference type="PANTHER" id="PTHR43213:SF5">
    <property type="entry name" value="BIFUNCTIONAL DTTP_UTP PYROPHOSPHATASE_METHYLTRANSFERASE PROTEIN-RELATED"/>
    <property type="match status" value="1"/>
</dbReference>
<evidence type="ECO:0000313" key="5">
    <source>
        <dbReference type="EMBL" id="MBD2751650.1"/>
    </source>
</evidence>
<dbReference type="RefSeq" id="WP_191037288.1">
    <property type="nucleotide sequence ID" value="NZ_JACXAA010000001.1"/>
</dbReference>
<dbReference type="EC" id="3.6.1.9" evidence="4"/>
<evidence type="ECO:0000256" key="4">
    <source>
        <dbReference type="HAMAP-Rule" id="MF_00528"/>
    </source>
</evidence>
<protein>
    <recommendedName>
        <fullName evidence="4">dTTP/UTP pyrophosphatase</fullName>
        <shortName evidence="4">dTTPase/UTPase</shortName>
        <ecNumber evidence="4">3.6.1.9</ecNumber>
    </recommendedName>
    <alternativeName>
        <fullName evidence="4">Nucleoside triphosphate pyrophosphatase</fullName>
    </alternativeName>
    <alternativeName>
        <fullName evidence="4">Nucleotide pyrophosphatase</fullName>
        <shortName evidence="4">Nucleotide PPase</shortName>
    </alternativeName>
</protein>
<sequence>MLSLRYPLVLASGSPRRKQLMTDAGFSFTIETRPTDEIFPDTMPADDVAEYLARQKAAQFQTDLGERIVLCADTVVILDDQILNKPHDEADAHRMLRSLSGRTHRVRTGVCILSPDGNGEPQMQSFTDETIVTFATLTDEEITYYIRECKPFDKAGSYGAQDFIGLVGLERLEGSFYTVMGLPTHRVYQALKPFSLLR</sequence>